<feature type="region of interest" description="Disordered" evidence="1">
    <location>
        <begin position="1"/>
        <end position="27"/>
    </location>
</feature>
<proteinExistence type="predicted"/>
<reference evidence="2 3" key="1">
    <citation type="journal article" date="2014" name="PLoS Genet.">
        <title>Phylogenetically driven sequencing of extremely halophilic archaea reveals strategies for static and dynamic osmo-response.</title>
        <authorList>
            <person name="Becker E.A."/>
            <person name="Seitzer P.M."/>
            <person name="Tritt A."/>
            <person name="Larsen D."/>
            <person name="Krusor M."/>
            <person name="Yao A.I."/>
            <person name="Wu D."/>
            <person name="Madern D."/>
            <person name="Eisen J.A."/>
            <person name="Darling A.E."/>
            <person name="Facciotti M.T."/>
        </authorList>
    </citation>
    <scope>NUCLEOTIDE SEQUENCE [LARGE SCALE GENOMIC DNA]</scope>
    <source>
        <strain evidence="2 3">DSM 21995</strain>
    </source>
</reference>
<dbReference type="PATRIC" id="fig|1227482.3.peg.842"/>
<protein>
    <submittedName>
        <fullName evidence="2">Transporter</fullName>
    </submittedName>
</protein>
<dbReference type="Proteomes" id="UP000011650">
    <property type="component" value="Unassembled WGS sequence"/>
</dbReference>
<dbReference type="AlphaFoldDB" id="M0NY82"/>
<name>M0NY82_9EURY</name>
<keyword evidence="3" id="KW-1185">Reference proteome</keyword>
<dbReference type="OrthoDB" id="346175at2157"/>
<dbReference type="RefSeq" id="WP_008004111.1">
    <property type="nucleotide sequence ID" value="NZ_AOJG01000010.1"/>
</dbReference>
<dbReference type="SUPFAM" id="SSF53850">
    <property type="entry name" value="Periplasmic binding protein-like II"/>
    <property type="match status" value="1"/>
</dbReference>
<dbReference type="InterPro" id="IPR006311">
    <property type="entry name" value="TAT_signal"/>
</dbReference>
<evidence type="ECO:0000313" key="3">
    <source>
        <dbReference type="Proteomes" id="UP000011650"/>
    </source>
</evidence>
<comment type="caution">
    <text evidence="2">The sequence shown here is derived from an EMBL/GenBank/DDBJ whole genome shotgun (WGS) entry which is preliminary data.</text>
</comment>
<gene>
    <name evidence="2" type="ORF">C469_04197</name>
</gene>
<organism evidence="2 3">
    <name type="scientific">Halorubrum lipolyticum DSM 21995</name>
    <dbReference type="NCBI Taxonomy" id="1227482"/>
    <lineage>
        <taxon>Archaea</taxon>
        <taxon>Methanobacteriati</taxon>
        <taxon>Methanobacteriota</taxon>
        <taxon>Stenosarchaea group</taxon>
        <taxon>Halobacteria</taxon>
        <taxon>Halobacteriales</taxon>
        <taxon>Haloferacaceae</taxon>
        <taxon>Halorubrum</taxon>
    </lineage>
</organism>
<evidence type="ECO:0000256" key="1">
    <source>
        <dbReference type="SAM" id="MobiDB-lite"/>
    </source>
</evidence>
<dbReference type="STRING" id="1227482.C469_04197"/>
<accession>M0NY82</accession>
<dbReference type="PROSITE" id="PS51318">
    <property type="entry name" value="TAT"/>
    <property type="match status" value="1"/>
</dbReference>
<dbReference type="EMBL" id="AOJG01000010">
    <property type="protein sequence ID" value="EMA62892.1"/>
    <property type="molecule type" value="Genomic_DNA"/>
</dbReference>
<feature type="compositionally biased region" description="Basic and acidic residues" evidence="1">
    <location>
        <begin position="1"/>
        <end position="20"/>
    </location>
</feature>
<dbReference type="Gene3D" id="3.40.190.10">
    <property type="entry name" value="Periplasmic binding protein-like II"/>
    <property type="match status" value="2"/>
</dbReference>
<evidence type="ECO:0000313" key="2">
    <source>
        <dbReference type="EMBL" id="EMA62892.1"/>
    </source>
</evidence>
<sequence length="404" mass="44816">MSDEKPENGTLERAETDGQRLGRGGVTSRRTFLATGAAVSAAAVAGCAGGTGSGSTEGPEPPWTTEELADQIDDESTVTIYAANGDRPTWEALVNVINEEFGTSLKLEQYNAHAGAVSQRFMQEHQANSTKADLITTANDVTALIREDGRSVAEKYYETGLEENFWFTDVLNDNEVYPWMVHALNGGAWSVMPINETVFEDRGLDYPESYNDLFEDQYEGLEVALPGYVVDNQIGWIIDYHAAETEMDNMEWMETLVDHLNFVGVESHSTGARSVAEGNTPMMFYNFPSTIHPLMDEYPLRANFVDPVKGSSWKTELSIPANAPNPWVARFVLSATLESAVQRRIIHDVPQVAPGRTDIDYAAEEPTEYMQKRMNADTINYSFEESSQFIEIGQQAKDEGVLDF</sequence>